<dbReference type="InterPro" id="IPR036551">
    <property type="entry name" value="Flavin_trans-like"/>
</dbReference>
<organism evidence="2 3">
    <name type="scientific">Anaplasma phagocytophilum</name>
    <name type="common">Ehrlichia phagocytophila</name>
    <dbReference type="NCBI Taxonomy" id="948"/>
    <lineage>
        <taxon>Bacteria</taxon>
        <taxon>Pseudomonadati</taxon>
        <taxon>Pseudomonadota</taxon>
        <taxon>Alphaproteobacteria</taxon>
        <taxon>Rickettsiales</taxon>
        <taxon>Anaplasmataceae</taxon>
        <taxon>Anaplasma</taxon>
        <taxon>phagocytophilum group</taxon>
    </lineage>
</organism>
<accession>A0A098EGS3</accession>
<gene>
    <name evidence="2" type="primary">dfp</name>
    <name evidence="2" type="ORF">ANAPHAGO_00711</name>
</gene>
<dbReference type="AlphaFoldDB" id="A0A098EGS3"/>
<dbReference type="Gene3D" id="3.40.50.1950">
    <property type="entry name" value="Flavin prenyltransferase-like"/>
    <property type="match status" value="1"/>
</dbReference>
<dbReference type="Pfam" id="PF02441">
    <property type="entry name" value="Flavoprotein"/>
    <property type="match status" value="1"/>
</dbReference>
<dbReference type="InterPro" id="IPR003382">
    <property type="entry name" value="Flavoprotein"/>
</dbReference>
<dbReference type="PANTHER" id="PTHR14359">
    <property type="entry name" value="HOMO-OLIGOMERIC FLAVIN CONTAINING CYS DECARBOXYLASE FAMILY"/>
    <property type="match status" value="1"/>
</dbReference>
<dbReference type="EC" id="4.1.1.36" evidence="2"/>
<dbReference type="SUPFAM" id="SSF52507">
    <property type="entry name" value="Homo-oligomeric flavin-containing Cys decarboxylases, HFCD"/>
    <property type="match status" value="1"/>
</dbReference>
<dbReference type="GO" id="GO:0010181">
    <property type="term" value="F:FMN binding"/>
    <property type="evidence" value="ECO:0007669"/>
    <property type="project" value="TreeGrafter"/>
</dbReference>
<feature type="domain" description="Flavoprotein" evidence="1">
    <location>
        <begin position="1"/>
        <end position="172"/>
    </location>
</feature>
<dbReference type="PANTHER" id="PTHR14359:SF6">
    <property type="entry name" value="PHOSPHOPANTOTHENOYLCYSTEINE DECARBOXYLASE"/>
    <property type="match status" value="1"/>
</dbReference>
<dbReference type="GO" id="GO:0015937">
    <property type="term" value="P:coenzyme A biosynthetic process"/>
    <property type="evidence" value="ECO:0007669"/>
    <property type="project" value="TreeGrafter"/>
</dbReference>
<evidence type="ECO:0000313" key="3">
    <source>
        <dbReference type="Proteomes" id="UP000055047"/>
    </source>
</evidence>
<sequence>MDILLIITGSVAAYKALEVIRELRRRKYNLRCVLSKAGEQFITPLSVSALSEANTYTESDSFSPQECMKHISLSRGTDLILVVPASADIMGKAAHGICDDLPTTILMAANVPVIMAPAMNTVMWQSPAMQRNLNTLKQDKVFIIEPETGILACGEEGPGKMAKVEDIVAFVEKFQKC</sequence>
<keyword evidence="2" id="KW-0456">Lyase</keyword>
<name>A0A098EGS3_ANAPH</name>
<dbReference type="RefSeq" id="WP_060757604.1">
    <property type="nucleotide sequence ID" value="NZ_CCXQ01000023.1"/>
</dbReference>
<protein>
    <submittedName>
        <fullName evidence="2">Pantothenate metabolism flavoprotein</fullName>
        <ecNumber evidence="2">4.1.1.36</ecNumber>
    </submittedName>
</protein>
<dbReference type="GO" id="GO:0004633">
    <property type="term" value="F:phosphopantothenoylcysteine decarboxylase activity"/>
    <property type="evidence" value="ECO:0007669"/>
    <property type="project" value="UniProtKB-EC"/>
</dbReference>
<dbReference type="GO" id="GO:0071513">
    <property type="term" value="C:phosphopantothenoylcysteine decarboxylase complex"/>
    <property type="evidence" value="ECO:0007669"/>
    <property type="project" value="TreeGrafter"/>
</dbReference>
<dbReference type="Proteomes" id="UP000055047">
    <property type="component" value="Unassembled WGS sequence"/>
</dbReference>
<evidence type="ECO:0000313" key="2">
    <source>
        <dbReference type="EMBL" id="CEG20506.1"/>
    </source>
</evidence>
<proteinExistence type="predicted"/>
<dbReference type="EMBL" id="CCXQ01000023">
    <property type="protein sequence ID" value="CEG20506.1"/>
    <property type="molecule type" value="Genomic_DNA"/>
</dbReference>
<reference evidence="2 3" key="1">
    <citation type="submission" date="2014-09" db="EMBL/GenBank/DDBJ databases">
        <authorList>
            <person name="Loux Valentin"/>
            <person name="Dugat Thibaut"/>
        </authorList>
    </citation>
    <scope>NUCLEOTIDE SEQUENCE [LARGE SCALE GENOMIC DNA]</scope>
    <source>
        <strain evidence="2 3">BOV-10_179</strain>
    </source>
</reference>
<evidence type="ECO:0000259" key="1">
    <source>
        <dbReference type="Pfam" id="PF02441"/>
    </source>
</evidence>